<dbReference type="Gene3D" id="2.40.170.20">
    <property type="entry name" value="TonB-dependent receptor, beta-barrel domain"/>
    <property type="match status" value="1"/>
</dbReference>
<keyword evidence="3 10" id="KW-1134">Transmembrane beta strand</keyword>
<evidence type="ECO:0000256" key="12">
    <source>
        <dbReference type="SAM" id="SignalP"/>
    </source>
</evidence>
<dbReference type="RefSeq" id="WP_093793593.1">
    <property type="nucleotide sequence ID" value="NZ_CP155571.1"/>
</dbReference>
<evidence type="ECO:0000256" key="11">
    <source>
        <dbReference type="RuleBase" id="RU003357"/>
    </source>
</evidence>
<evidence type="ECO:0000256" key="7">
    <source>
        <dbReference type="ARBA" id="ARBA00023136"/>
    </source>
</evidence>
<sequence length="610" mass="68406">MQKKLGKTVFATMLIAGVGLSGVASAATAENSPQDFDLDQIIVTAQRYEKKDVDVAASTDIYTTEDLKNTGAVNLYEALKYTTGIEVQGYGTAGSSMGNMTSKLVIRGVGNGTLVLVNGTPINIRGTYDLSDIPVENVERVEVIRGGGSVLYGSEATGGVINIITKKERENYVKSSFGNFNQQDHSVSLQAGKLGIGYQYSKWGTREHVASDGKTWKGPENNNVSLNYRFDDKLSLFYNRIDSKYHYITKTTDTRQDVERNNAQLNYADEHMKATLYYVDRTRMKNAVTLKSGKVSKDKEKNDNLGFDLQKDWNIGDAKLLFGTSYQDEEYTPSGESEQSRNNFSAYAQYEKPLNERNTMIISARESWTTGAPQNYNNTNFSGQGQIIHKLGKEENLYLNIGQSYKMPYLHQIYSTKEGADLKPQTGMHYEIGWKKNTNDHRWRVALFNYSIKDNITAEWDSAKDDFVYDNEDLKNTGIELSCDITGNSGWTYNWGVSYGNPRTKTIDAGISSGWIRDYARLQVTGGATYQKDKWRTSLNATYLGERASDGNDVKPYLLTNLNVNYSLTKNSDIFLSVNNVLDRDDIVYSGATDYYVAPCNFLLGYKLSF</sequence>
<keyword evidence="16" id="KW-1185">Reference proteome</keyword>
<dbReference type="InterPro" id="IPR000531">
    <property type="entry name" value="Beta-barrel_TonB"/>
</dbReference>
<dbReference type="Proteomes" id="UP000216052">
    <property type="component" value="Chromosome"/>
</dbReference>
<dbReference type="PANTHER" id="PTHR30069:SF29">
    <property type="entry name" value="HEMOGLOBIN AND HEMOGLOBIN-HAPTOGLOBIN-BINDING PROTEIN 1-RELATED"/>
    <property type="match status" value="1"/>
</dbReference>
<evidence type="ECO:0000256" key="1">
    <source>
        <dbReference type="ARBA" id="ARBA00004571"/>
    </source>
</evidence>
<keyword evidence="4 10" id="KW-0812">Transmembrane</keyword>
<evidence type="ECO:0000256" key="8">
    <source>
        <dbReference type="ARBA" id="ARBA00023170"/>
    </source>
</evidence>
<keyword evidence="2 10" id="KW-0813">Transport</keyword>
<name>A0ABZ3IYW6_SPOA4</name>
<evidence type="ECO:0000259" key="14">
    <source>
        <dbReference type="Pfam" id="PF07715"/>
    </source>
</evidence>
<comment type="similarity">
    <text evidence="10 11">Belongs to the TonB-dependent receptor family.</text>
</comment>
<dbReference type="InterPro" id="IPR012910">
    <property type="entry name" value="Plug_dom"/>
</dbReference>
<dbReference type="PROSITE" id="PS52016">
    <property type="entry name" value="TONB_DEPENDENT_REC_3"/>
    <property type="match status" value="1"/>
</dbReference>
<keyword evidence="6 11" id="KW-0798">TonB box</keyword>
<feature type="domain" description="TonB-dependent receptor plug" evidence="14">
    <location>
        <begin position="53"/>
        <end position="160"/>
    </location>
</feature>
<evidence type="ECO:0000256" key="9">
    <source>
        <dbReference type="ARBA" id="ARBA00023237"/>
    </source>
</evidence>
<dbReference type="InterPro" id="IPR037066">
    <property type="entry name" value="Plug_dom_sf"/>
</dbReference>
<evidence type="ECO:0000256" key="10">
    <source>
        <dbReference type="PROSITE-ProRule" id="PRU01360"/>
    </source>
</evidence>
<evidence type="ECO:0000256" key="5">
    <source>
        <dbReference type="ARBA" id="ARBA00022729"/>
    </source>
</evidence>
<evidence type="ECO:0000256" key="6">
    <source>
        <dbReference type="ARBA" id="ARBA00023077"/>
    </source>
</evidence>
<evidence type="ECO:0000313" key="15">
    <source>
        <dbReference type="EMBL" id="XFO71024.1"/>
    </source>
</evidence>
<dbReference type="CDD" id="cd01347">
    <property type="entry name" value="ligand_gated_channel"/>
    <property type="match status" value="1"/>
</dbReference>
<dbReference type="SUPFAM" id="SSF56935">
    <property type="entry name" value="Porins"/>
    <property type="match status" value="1"/>
</dbReference>
<evidence type="ECO:0000256" key="4">
    <source>
        <dbReference type="ARBA" id="ARBA00022692"/>
    </source>
</evidence>
<dbReference type="Pfam" id="PF00593">
    <property type="entry name" value="TonB_dep_Rec_b-barrel"/>
    <property type="match status" value="1"/>
</dbReference>
<dbReference type="InterPro" id="IPR039426">
    <property type="entry name" value="TonB-dep_rcpt-like"/>
</dbReference>
<dbReference type="EMBL" id="CP155571">
    <property type="protein sequence ID" value="XFO71024.1"/>
    <property type="molecule type" value="Genomic_DNA"/>
</dbReference>
<gene>
    <name evidence="15" type="primary">btuB_4</name>
    <name evidence="15" type="ORF">SPACI_010240</name>
</gene>
<dbReference type="Pfam" id="PF07715">
    <property type="entry name" value="Plug"/>
    <property type="match status" value="1"/>
</dbReference>
<evidence type="ECO:0000313" key="16">
    <source>
        <dbReference type="Proteomes" id="UP000216052"/>
    </source>
</evidence>
<evidence type="ECO:0000259" key="13">
    <source>
        <dbReference type="Pfam" id="PF00593"/>
    </source>
</evidence>
<dbReference type="Gene3D" id="2.170.130.10">
    <property type="entry name" value="TonB-dependent receptor, plug domain"/>
    <property type="match status" value="1"/>
</dbReference>
<feature type="domain" description="TonB-dependent receptor-like beta-barrel" evidence="13">
    <location>
        <begin position="189"/>
        <end position="581"/>
    </location>
</feature>
<feature type="chain" id="PRO_5045978167" evidence="12">
    <location>
        <begin position="27"/>
        <end position="610"/>
    </location>
</feature>
<comment type="subcellular location">
    <subcellularLocation>
        <location evidence="1 10">Cell outer membrane</location>
        <topology evidence="1 10">Multi-pass membrane protein</topology>
    </subcellularLocation>
</comment>
<protein>
    <submittedName>
        <fullName evidence="15">Vitamin B12 transporter BtuB</fullName>
    </submittedName>
</protein>
<keyword evidence="8" id="KW-0675">Receptor</keyword>
<dbReference type="PANTHER" id="PTHR30069">
    <property type="entry name" value="TONB-DEPENDENT OUTER MEMBRANE RECEPTOR"/>
    <property type="match status" value="1"/>
</dbReference>
<keyword evidence="9 10" id="KW-0998">Cell outer membrane</keyword>
<proteinExistence type="inferred from homology"/>
<organism evidence="15 16">
    <name type="scientific">Sporomusa acidovorans (strain ATCC 49682 / DSM 3132 / Mol)</name>
    <dbReference type="NCBI Taxonomy" id="1123286"/>
    <lineage>
        <taxon>Bacteria</taxon>
        <taxon>Bacillati</taxon>
        <taxon>Bacillota</taxon>
        <taxon>Negativicutes</taxon>
        <taxon>Selenomonadales</taxon>
        <taxon>Sporomusaceae</taxon>
        <taxon>Sporomusa</taxon>
    </lineage>
</organism>
<reference evidence="15" key="1">
    <citation type="submission" date="2024-05" db="EMBL/GenBank/DDBJ databases">
        <title>Isolation and characterization of Sporomusa carbonis sp. nov., a carboxydotrophic hydrogenogen in the genus of Sporomusa isolated from a charcoal burning pile.</title>
        <authorList>
            <person name="Boeer T."/>
            <person name="Rosenbaum F."/>
            <person name="Eysell L."/>
            <person name="Mueller V."/>
            <person name="Daniel R."/>
            <person name="Poehlein A."/>
        </authorList>
    </citation>
    <scope>NUCLEOTIDE SEQUENCE [LARGE SCALE GENOMIC DNA]</scope>
    <source>
        <strain evidence="15">DSM 3132</strain>
    </source>
</reference>
<accession>A0ABZ3IYW6</accession>
<evidence type="ECO:0000256" key="3">
    <source>
        <dbReference type="ARBA" id="ARBA00022452"/>
    </source>
</evidence>
<dbReference type="InterPro" id="IPR036942">
    <property type="entry name" value="Beta-barrel_TonB_sf"/>
</dbReference>
<keyword evidence="5 12" id="KW-0732">Signal</keyword>
<keyword evidence="7 10" id="KW-0472">Membrane</keyword>
<evidence type="ECO:0000256" key="2">
    <source>
        <dbReference type="ARBA" id="ARBA00022448"/>
    </source>
</evidence>
<feature type="signal peptide" evidence="12">
    <location>
        <begin position="1"/>
        <end position="26"/>
    </location>
</feature>